<gene>
    <name evidence="1" type="ORF">I6I38_24880</name>
</gene>
<dbReference type="Pfam" id="PF07395">
    <property type="entry name" value="Mig-14"/>
    <property type="match status" value="1"/>
</dbReference>
<name>A0ABX7DAY9_SERLI</name>
<reference evidence="1 2" key="1">
    <citation type="submission" date="2021-01" db="EMBL/GenBank/DDBJ databases">
        <title>FDA dAtabase for Regulatory Grade micrObial Sequences (FDA-ARGOS): Supporting development and validation of Infectious Disease Dx tests.</title>
        <authorList>
            <person name="Blissenbach B."/>
            <person name="Krut O."/>
            <person name="Tallon L."/>
            <person name="Sadzewicz L."/>
            <person name="Zhao X."/>
            <person name="Boylan J."/>
            <person name="Ott S."/>
            <person name="Bowen H."/>
            <person name="Vavikolanu K."/>
            <person name="Mehta A."/>
            <person name="Aluvathingal J."/>
            <person name="Nadendla S."/>
            <person name="Yan Y."/>
            <person name="Sichtig H."/>
        </authorList>
    </citation>
    <scope>NUCLEOTIDE SEQUENCE [LARGE SCALE GENOMIC DNA]</scope>
    <source>
        <strain evidence="1 2">FDAARGOS_1081</strain>
        <plasmid evidence="1 2">unnamed</plasmid>
    </source>
</reference>
<accession>A0ABX7DAY9</accession>
<dbReference type="EMBL" id="CP068149">
    <property type="protein sequence ID" value="QQU58017.1"/>
    <property type="molecule type" value="Genomic_DNA"/>
</dbReference>
<dbReference type="Proteomes" id="UP000595237">
    <property type="component" value="Plasmid unnamed"/>
</dbReference>
<evidence type="ECO:0000313" key="1">
    <source>
        <dbReference type="EMBL" id="QQU58017.1"/>
    </source>
</evidence>
<protein>
    <submittedName>
        <fullName evidence="1">GNAT family N-acetyltransferase</fullName>
    </submittedName>
</protein>
<organism evidence="1 2">
    <name type="scientific">Serratia liquefaciens</name>
    <dbReference type="NCBI Taxonomy" id="614"/>
    <lineage>
        <taxon>Bacteria</taxon>
        <taxon>Pseudomonadati</taxon>
        <taxon>Pseudomonadota</taxon>
        <taxon>Gammaproteobacteria</taxon>
        <taxon>Enterobacterales</taxon>
        <taxon>Yersiniaceae</taxon>
        <taxon>Serratia</taxon>
    </lineage>
</organism>
<sequence length="93" mass="10871">MLLMDGVPCAYDLVFRAECRQWCFYDCINGGFDPAYSDLSIGSVLMYLNIQQAREECQRNNVKMAFSLGMDNSHWRYKKQWCDTFTLGRSLSF</sequence>
<evidence type="ECO:0000313" key="2">
    <source>
        <dbReference type="Proteomes" id="UP000595237"/>
    </source>
</evidence>
<dbReference type="InterPro" id="IPR016181">
    <property type="entry name" value="Acyl_CoA_acyltransferase"/>
</dbReference>
<proteinExistence type="predicted"/>
<geneLocation type="plasmid" evidence="1 2">
    <name>unnamed</name>
</geneLocation>
<dbReference type="SUPFAM" id="SSF55729">
    <property type="entry name" value="Acyl-CoA N-acyltransferases (Nat)"/>
    <property type="match status" value="1"/>
</dbReference>
<dbReference type="InterPro" id="IPR009977">
    <property type="entry name" value="Mig-14"/>
</dbReference>
<keyword evidence="1" id="KW-0614">Plasmid</keyword>
<keyword evidence="2" id="KW-1185">Reference proteome</keyword>